<evidence type="ECO:0000259" key="9">
    <source>
        <dbReference type="Pfam" id="PF16901"/>
    </source>
</evidence>
<dbReference type="RefSeq" id="WP_013580031.1">
    <property type="nucleotide sequence ID" value="NC_015064.1"/>
</dbReference>
<dbReference type="GO" id="GO:0004368">
    <property type="term" value="F:glycerol-3-phosphate dehydrogenase (quinone) activity"/>
    <property type="evidence" value="ECO:0007669"/>
    <property type="project" value="UniProtKB-EC"/>
</dbReference>
<dbReference type="STRING" id="1198114.AciX9_1662"/>
<dbReference type="eggNOG" id="COG0578">
    <property type="taxonomic scope" value="Bacteria"/>
</dbReference>
<evidence type="ECO:0000313" key="10">
    <source>
        <dbReference type="EMBL" id="ADW68712.1"/>
    </source>
</evidence>
<evidence type="ECO:0000256" key="3">
    <source>
        <dbReference type="ARBA" id="ARBA00022630"/>
    </source>
</evidence>
<dbReference type="PROSITE" id="PS00977">
    <property type="entry name" value="FAD_G3PDH_1"/>
    <property type="match status" value="1"/>
</dbReference>
<dbReference type="InterPro" id="IPR000447">
    <property type="entry name" value="G3P_DH_FAD-dep"/>
</dbReference>
<dbReference type="Pfam" id="PF01266">
    <property type="entry name" value="DAO"/>
    <property type="match status" value="1"/>
</dbReference>
<keyword evidence="11" id="KW-1185">Reference proteome</keyword>
<evidence type="ECO:0000313" key="11">
    <source>
        <dbReference type="Proteomes" id="UP000000343"/>
    </source>
</evidence>
<comment type="catalytic activity">
    <reaction evidence="7">
        <text>a quinone + sn-glycerol 3-phosphate = dihydroxyacetone phosphate + a quinol</text>
        <dbReference type="Rhea" id="RHEA:18977"/>
        <dbReference type="ChEBI" id="CHEBI:24646"/>
        <dbReference type="ChEBI" id="CHEBI:57597"/>
        <dbReference type="ChEBI" id="CHEBI:57642"/>
        <dbReference type="ChEBI" id="CHEBI:132124"/>
        <dbReference type="EC" id="1.1.5.3"/>
    </reaction>
</comment>
<keyword evidence="3 7" id="KW-0285">Flavoprotein</keyword>
<dbReference type="InterPro" id="IPR031656">
    <property type="entry name" value="DAO_C"/>
</dbReference>
<gene>
    <name evidence="10" type="ordered locus">AciX9_1662</name>
</gene>
<dbReference type="PROSITE" id="PS00978">
    <property type="entry name" value="FAD_G3PDH_2"/>
    <property type="match status" value="1"/>
</dbReference>
<dbReference type="AlphaFoldDB" id="E8WY85"/>
<proteinExistence type="inferred from homology"/>
<dbReference type="PaxDb" id="1198114-AciX9_1662"/>
<evidence type="ECO:0000256" key="1">
    <source>
        <dbReference type="ARBA" id="ARBA00001974"/>
    </source>
</evidence>
<dbReference type="GO" id="GO:0006071">
    <property type="term" value="P:glycerol metabolic process"/>
    <property type="evidence" value="ECO:0007669"/>
    <property type="project" value="UniProtKB-KW"/>
</dbReference>
<dbReference type="InterPro" id="IPR006076">
    <property type="entry name" value="FAD-dep_OxRdtase"/>
</dbReference>
<evidence type="ECO:0000256" key="2">
    <source>
        <dbReference type="ARBA" id="ARBA00007330"/>
    </source>
</evidence>
<evidence type="ECO:0000256" key="4">
    <source>
        <dbReference type="ARBA" id="ARBA00022798"/>
    </source>
</evidence>
<dbReference type="Gene3D" id="3.30.9.10">
    <property type="entry name" value="D-Amino Acid Oxidase, subunit A, domain 2"/>
    <property type="match status" value="1"/>
</dbReference>
<keyword evidence="4" id="KW-0319">Glycerol metabolism</keyword>
<dbReference type="KEGG" id="acm:AciX9_1662"/>
<dbReference type="PANTHER" id="PTHR11985:SF35">
    <property type="entry name" value="ANAEROBIC GLYCEROL-3-PHOSPHATE DEHYDROGENASE SUBUNIT A"/>
    <property type="match status" value="1"/>
</dbReference>
<evidence type="ECO:0000256" key="6">
    <source>
        <dbReference type="ARBA" id="ARBA00023002"/>
    </source>
</evidence>
<keyword evidence="6 7" id="KW-0560">Oxidoreductase</keyword>
<comment type="similarity">
    <text evidence="2 7">Belongs to the FAD-dependent glycerol-3-phosphate dehydrogenase family.</text>
</comment>
<name>E8WY85_GRATM</name>
<dbReference type="EC" id="1.1.5.3" evidence="7"/>
<dbReference type="SUPFAM" id="SSF51905">
    <property type="entry name" value="FAD/NAD(P)-binding domain"/>
    <property type="match status" value="1"/>
</dbReference>
<dbReference type="PRINTS" id="PR01001">
    <property type="entry name" value="FADG3PDH"/>
</dbReference>
<evidence type="ECO:0000256" key="7">
    <source>
        <dbReference type="RuleBase" id="RU361217"/>
    </source>
</evidence>
<dbReference type="EMBL" id="CP002480">
    <property type="protein sequence ID" value="ADW68712.1"/>
    <property type="molecule type" value="Genomic_DNA"/>
</dbReference>
<dbReference type="HOGENOM" id="CLU_015740_4_1_0"/>
<evidence type="ECO:0000256" key="5">
    <source>
        <dbReference type="ARBA" id="ARBA00022827"/>
    </source>
</evidence>
<organism evidence="11">
    <name type="scientific">Granulicella tundricola (strain ATCC BAA-1859 / DSM 23138 / MP5ACTX9)</name>
    <dbReference type="NCBI Taxonomy" id="1198114"/>
    <lineage>
        <taxon>Bacteria</taxon>
        <taxon>Pseudomonadati</taxon>
        <taxon>Acidobacteriota</taxon>
        <taxon>Terriglobia</taxon>
        <taxon>Terriglobales</taxon>
        <taxon>Acidobacteriaceae</taxon>
        <taxon>Granulicella</taxon>
    </lineage>
</organism>
<dbReference type="Pfam" id="PF16901">
    <property type="entry name" value="DAO_C"/>
    <property type="match status" value="1"/>
</dbReference>
<dbReference type="GO" id="GO:0009331">
    <property type="term" value="C:glycerol-3-phosphate dehydrogenase (FAD) complex"/>
    <property type="evidence" value="ECO:0007669"/>
    <property type="project" value="UniProtKB-UniRule"/>
</dbReference>
<evidence type="ECO:0000259" key="8">
    <source>
        <dbReference type="Pfam" id="PF01266"/>
    </source>
</evidence>
<protein>
    <recommendedName>
        <fullName evidence="7">Glycerol-3-phosphate dehydrogenase</fullName>
        <ecNumber evidence="7">1.1.5.3</ecNumber>
    </recommendedName>
</protein>
<comment type="cofactor">
    <cofactor evidence="1 7">
        <name>FAD</name>
        <dbReference type="ChEBI" id="CHEBI:57692"/>
    </cofactor>
</comment>
<dbReference type="Gene3D" id="3.50.50.60">
    <property type="entry name" value="FAD/NAD(P)-binding domain"/>
    <property type="match status" value="1"/>
</dbReference>
<dbReference type="GO" id="GO:0046168">
    <property type="term" value="P:glycerol-3-phosphate catabolic process"/>
    <property type="evidence" value="ECO:0007669"/>
    <property type="project" value="TreeGrafter"/>
</dbReference>
<feature type="domain" description="FAD dependent oxidoreductase" evidence="8">
    <location>
        <begin position="18"/>
        <end position="341"/>
    </location>
</feature>
<dbReference type="InterPro" id="IPR038299">
    <property type="entry name" value="DAO_C_sf"/>
</dbReference>
<reference evidence="11" key="1">
    <citation type="submission" date="2011-01" db="EMBL/GenBank/DDBJ databases">
        <title>Complete sequence of chromosome of Acidobacterium sp. MP5ACTX9.</title>
        <authorList>
            <consortium name="US DOE Joint Genome Institute"/>
            <person name="Lucas S."/>
            <person name="Copeland A."/>
            <person name="Lapidus A."/>
            <person name="Cheng J.-F."/>
            <person name="Goodwin L."/>
            <person name="Pitluck S."/>
            <person name="Teshima H."/>
            <person name="Detter J.C."/>
            <person name="Han C."/>
            <person name="Tapia R."/>
            <person name="Land M."/>
            <person name="Hauser L."/>
            <person name="Kyrpides N."/>
            <person name="Ivanova N."/>
            <person name="Ovchinnikova G."/>
            <person name="Pagani I."/>
            <person name="Rawat S.R."/>
            <person name="Mannisto M."/>
            <person name="Haggblom M.M."/>
            <person name="Woyke T."/>
        </authorList>
    </citation>
    <scope>NUCLEOTIDE SEQUENCE [LARGE SCALE GENOMIC DNA]</scope>
    <source>
        <strain evidence="11">MP5ACTX9</strain>
    </source>
</reference>
<keyword evidence="5" id="KW-0274">FAD</keyword>
<dbReference type="Proteomes" id="UP000000343">
    <property type="component" value="Chromosome"/>
</dbReference>
<dbReference type="PANTHER" id="PTHR11985">
    <property type="entry name" value="GLYCEROL-3-PHOSPHATE DEHYDROGENASE"/>
    <property type="match status" value="1"/>
</dbReference>
<accession>E8WY85</accession>
<dbReference type="OrthoDB" id="9766796at2"/>
<dbReference type="InterPro" id="IPR036188">
    <property type="entry name" value="FAD/NAD-bd_sf"/>
</dbReference>
<sequence>MNREEMIERVKARTTPWDIVIIGGGAVGAGVAVDAASRGLDVLLVEREDFGKGTSSRATKLVHGGVRYLEQGNVSLVMEALKERGLLLQNAPHLVHDLPFVVPNYSWWEAPFYGIGMKIYDLLAGKYGFGKSRVLSLAETLERLPTIQQEGLRGGVLYHDGQFDDTRLLTHLIVTAVDHGATVLNYASAVEMLKDSQDFLNAVIIEDRESGNRHTVGAKVVVNATGIFTDDTRRLANLVAEPMVSPSQGIHLVFDRSFLAGDSAIMVPHTSDGRVLFAIPWHDRTLVGTTDTPIDKPSYEPHALEEEIAFVLDTAAQYLSRPPTREDVLSIYVGIRPLVKAAGSDNSKTSALSRDHTIQIDASGLITIVGGKWTTYRHMAEDCVNHAITLGDLPDTPCVTFNLHIHGYDQNASRLGSLAVYGTDAAAIQQLIAAQPELGQLLHPDLPYIAAEIVWAARHEMSRSLDDALARRTRALLLNARATIAIAPKVAHLLAIELKRDATWEQAQVETFTKLATQYVLQPASAATVQP</sequence>
<feature type="domain" description="Alpha-glycerophosphate oxidase C-terminal" evidence="9">
    <location>
        <begin position="418"/>
        <end position="502"/>
    </location>
</feature>
<dbReference type="Gene3D" id="1.10.8.870">
    <property type="entry name" value="Alpha-glycerophosphate oxidase, cap domain"/>
    <property type="match status" value="1"/>
</dbReference>